<dbReference type="Proteomes" id="UP000006100">
    <property type="component" value="Chromosome"/>
</dbReference>
<reference evidence="2 3" key="1">
    <citation type="journal article" date="2012" name="J. Bacteriol.">
        <title>Draft Genome Sequence of an Ammonia-Oxidizing Archaeon, "Candidatus Nitrosopumilus sediminis" AR2, from Svalbard in the Arctic Circle.</title>
        <authorList>
            <person name="Park S.J."/>
            <person name="Kim J.G."/>
            <person name="Jung M.Y."/>
            <person name="Kim S.J."/>
            <person name="Cha I.T."/>
            <person name="Ghai R."/>
            <person name="Martin-Cuadrado A.B."/>
            <person name="Rodriguez-Valera F."/>
            <person name="Rhee S.K."/>
        </authorList>
    </citation>
    <scope>NUCLEOTIDE SEQUENCE [LARGE SCALE GENOMIC DNA]</scope>
    <source>
        <strain evidence="2 3">AR2</strain>
    </source>
</reference>
<organism evidence="2 3">
    <name type="scientific">Candidatus Nitrosopumilus sediminis</name>
    <dbReference type="NCBI Taxonomy" id="1229909"/>
    <lineage>
        <taxon>Archaea</taxon>
        <taxon>Nitrososphaerota</taxon>
        <taxon>Nitrososphaeria</taxon>
        <taxon>Nitrosopumilales</taxon>
        <taxon>Nitrosopumilaceae</taxon>
        <taxon>Nitrosopumilus</taxon>
    </lineage>
</organism>
<dbReference type="RefSeq" id="WP_014965367.1">
    <property type="nucleotide sequence ID" value="NC_018656.1"/>
</dbReference>
<evidence type="ECO:0000313" key="2">
    <source>
        <dbReference type="EMBL" id="AFS82996.1"/>
    </source>
</evidence>
<gene>
    <name evidence="2" type="ORF">NSED_05970</name>
</gene>
<accession>K0BFC8</accession>
<dbReference type="GeneID" id="13696989"/>
<protein>
    <recommendedName>
        <fullName evidence="1">GTPase-associated protein 1 N-terminal domain-containing protein</fullName>
    </recommendedName>
</protein>
<feature type="domain" description="GTPase-associated protein 1 N-terminal" evidence="1">
    <location>
        <begin position="5"/>
        <end position="95"/>
    </location>
</feature>
<evidence type="ECO:0000313" key="3">
    <source>
        <dbReference type="Proteomes" id="UP000006100"/>
    </source>
</evidence>
<dbReference type="InterPro" id="IPR045402">
    <property type="entry name" value="GAP1-N2"/>
</dbReference>
<sequence length="602" mass="70349">MLECEQFIYTAAKTPEKEGYQIIAQSEGITPQIVSQLAGYLYPIGTNIEKFEESRSLVLLDNHKIAYSIVKNIGVGYDGRRGTLYNHTFILNQDEFEKLGFDSRNLDDYFTLNVKSHGILDKIQLKPSSKKINFDVFSNLDENILSHLLNSITQAKKTAIIGFDHYDLIQNILMVLPESLRLVSFSSHVFEPKRQNEYDIIQSPPDIEFSKKWTIIPIKNIIGYKKKLNFPILDFQYIANLVIEKNESGIKQFHEKIMNMHELSTYEAMKLINYENLSQNTTDPEKISIYLLECAKTTKKIDSSLTLDYLKKAKQYCMKSNNKNLLDQIETGEILQEIIESPLNVKLIENALKRTDEYELKKTFINKIVKLKNKEIKNNFYDFLEDINDSDYADEFIKSFFQYKNLKSLLLIFIKNPPYWKKKLLSNIIEKILSNSSGVDPIFLNDALLNFKIKFDSIDEIEKTKNILHSSLNNHEFRNNVPPKTLLSFTENLILEIKNHIMKNTRASKNKSLEWTSSENFSKFKTYSNDMLTNLLHCLGYVKEYRTTEFTPSLKKKYSTILLERKSLMKKLQSIKMTKKTNKKESEPNIVFNPFKLWWPWS</sequence>
<keyword evidence="3" id="KW-1185">Reference proteome</keyword>
<dbReference type="STRING" id="1229909.NSED_05970"/>
<dbReference type="EMBL" id="CP003843">
    <property type="protein sequence ID" value="AFS82996.1"/>
    <property type="molecule type" value="Genomic_DNA"/>
</dbReference>
<dbReference type="KEGG" id="nir:NSED_05970"/>
<proteinExistence type="predicted"/>
<evidence type="ECO:0000259" key="1">
    <source>
        <dbReference type="Pfam" id="PF20013"/>
    </source>
</evidence>
<dbReference type="AlphaFoldDB" id="K0BFC8"/>
<dbReference type="PATRIC" id="fig|1229909.8.peg.1313"/>
<name>K0BFC8_9ARCH</name>
<dbReference type="Pfam" id="PF20013">
    <property type="entry name" value="GAP1-N2"/>
    <property type="match status" value="1"/>
</dbReference>
<dbReference type="HOGENOM" id="CLU_453165_0_0_2"/>